<feature type="region of interest" description="Disordered" evidence="1">
    <location>
        <begin position="387"/>
        <end position="430"/>
    </location>
</feature>
<dbReference type="AlphaFoldDB" id="A0A9D3PST5"/>
<feature type="region of interest" description="Disordered" evidence="1">
    <location>
        <begin position="240"/>
        <end position="262"/>
    </location>
</feature>
<dbReference type="Gene3D" id="6.10.250.3170">
    <property type="match status" value="1"/>
</dbReference>
<evidence type="ECO:0000313" key="4">
    <source>
        <dbReference type="Proteomes" id="UP001046870"/>
    </source>
</evidence>
<reference evidence="3" key="1">
    <citation type="submission" date="2021-01" db="EMBL/GenBank/DDBJ databases">
        <authorList>
            <person name="Zahm M."/>
            <person name="Roques C."/>
            <person name="Cabau C."/>
            <person name="Klopp C."/>
            <person name="Donnadieu C."/>
            <person name="Jouanno E."/>
            <person name="Lampietro C."/>
            <person name="Louis A."/>
            <person name="Herpin A."/>
            <person name="Echchiki A."/>
            <person name="Berthelot C."/>
            <person name="Parey E."/>
            <person name="Roest-Crollius H."/>
            <person name="Braasch I."/>
            <person name="Postlethwait J."/>
            <person name="Bobe J."/>
            <person name="Montfort J."/>
            <person name="Bouchez O."/>
            <person name="Begum T."/>
            <person name="Mejri S."/>
            <person name="Adams A."/>
            <person name="Chen W.-J."/>
            <person name="Guiguen Y."/>
        </authorList>
    </citation>
    <scope>NUCLEOTIDE SEQUENCE</scope>
    <source>
        <strain evidence="3">YG-15Mar2019-1</strain>
        <tissue evidence="3">Brain</tissue>
    </source>
</reference>
<gene>
    <name evidence="3" type="ORF">MATL_G00154850</name>
</gene>
<dbReference type="Proteomes" id="UP001046870">
    <property type="component" value="Chromosome 12"/>
</dbReference>
<evidence type="ECO:0000259" key="2">
    <source>
        <dbReference type="PROSITE" id="PS52052"/>
    </source>
</evidence>
<dbReference type="PANTHER" id="PTHR22443:SF16">
    <property type="entry name" value="KAT8 REGULATORY NSL COMPLEX SUBUNIT 1-LIKE PROTEIN"/>
    <property type="match status" value="1"/>
</dbReference>
<comment type="caution">
    <text evidence="3">The sequence shown here is derived from an EMBL/GenBank/DDBJ whole genome shotgun (WGS) entry which is preliminary data.</text>
</comment>
<feature type="compositionally biased region" description="Basic residues" evidence="1">
    <location>
        <begin position="671"/>
        <end position="687"/>
    </location>
</feature>
<dbReference type="InterPro" id="IPR026180">
    <property type="entry name" value="NSL1"/>
</dbReference>
<feature type="region of interest" description="Disordered" evidence="1">
    <location>
        <begin position="651"/>
        <end position="735"/>
    </location>
</feature>
<name>A0A9D3PST5_MEGAT</name>
<dbReference type="InterPro" id="IPR029332">
    <property type="entry name" value="PEHE_dom"/>
</dbReference>
<feature type="domain" description="PEHE" evidence="2">
    <location>
        <begin position="769"/>
        <end position="883"/>
    </location>
</feature>
<proteinExistence type="predicted"/>
<organism evidence="3 4">
    <name type="scientific">Megalops atlanticus</name>
    <name type="common">Tarpon</name>
    <name type="synonym">Clupea gigantea</name>
    <dbReference type="NCBI Taxonomy" id="7932"/>
    <lineage>
        <taxon>Eukaryota</taxon>
        <taxon>Metazoa</taxon>
        <taxon>Chordata</taxon>
        <taxon>Craniata</taxon>
        <taxon>Vertebrata</taxon>
        <taxon>Euteleostomi</taxon>
        <taxon>Actinopterygii</taxon>
        <taxon>Neopterygii</taxon>
        <taxon>Teleostei</taxon>
        <taxon>Elopiformes</taxon>
        <taxon>Megalopidae</taxon>
        <taxon>Megalops</taxon>
    </lineage>
</organism>
<dbReference type="OrthoDB" id="6022640at2759"/>
<dbReference type="Pfam" id="PF15275">
    <property type="entry name" value="PEHE"/>
    <property type="match status" value="1"/>
</dbReference>
<feature type="compositionally biased region" description="Low complexity" evidence="1">
    <location>
        <begin position="248"/>
        <end position="257"/>
    </location>
</feature>
<feature type="compositionally biased region" description="Polar residues" evidence="1">
    <location>
        <begin position="720"/>
        <end position="729"/>
    </location>
</feature>
<sequence length="957" mass="105512">MAPALTETSADGHGIHLSSPLASGSIDLDGALLGSELDPQKKLMEEDRAQTAWLNLTFLPSPDTCSRNALELQTPLLSPLAQAPGGYKTMFHSSPVSVLGLLSLSKNLADPLSPCPQRLDTRFLPVPEHEGPGLAQSHQSVSSWHVQVARLPSGRGVGDDEALIHGMPITPPRAQGSKAGWGWPVSTVLEEAAHAQALRCRSRQRALRGRAVGLQGRLQALLGQHTTRHCDLQLRGLTTRKDFPQGSPSPLELCSPPEAKPFDTAMGQKLKAPWNSLSLPQQESPLSPQRSTDIWRFVRCAWAMMRETQKALDSDATDSSSDEEWELEEVQGSVPVCHGCEWRWQAERAEIGSRWTWLQVRVSELELKIQHLNELHQQISSTKRGVVLAEPQPPTDRRTPLTDMAGRPCATGGSHAPDPASDPEMEPSSPTRLLRNIERQSAQLTQIVNSLMPPFSFSPSSSPVSKPSCKWRGQSKRSLSSDLCFQGSSPIPGQVGLKRRRVCHRRLRLPQPDSTCVSARTRPLLTYHKPRLFTLDPPSCLGRQGLEPVLSLSPSWCNPQAVNTHPSCPGKPLARGRCKGAGSMRAHPVLSLTSETPFPLRLQSAFLREDWVQQTALVKAEEPSSSHCGSCRNGEPRLPVVFECSRTKEHHRKRPRKECGEGSPVRWTHAAQRRSGRAWQAHRKRRCSSGTVEDGNIYHLSEPTYHFPPTPEDSPPDLTTPRNSETQKPPAQISARRRLRGECFYDIDNIVIPMSLAAGAKVEPLHYKDILTPSWRIINILPLEEREGDEDEGEVLSDEAFTRRHRAGEQRERLRWSSWANGRSGRRSCRSSGSNADGSPDGHPSAQNCTAWRDLTAQSNWRCVHADAEPEDSLQEHTLLLPWERRAFPLCEDEEEALRPEGDTLASPQSVERTESCGTDTCSEHSLSGTDCSTTVPSAGSRGNSLSKACTVGVLGN</sequence>
<dbReference type="EMBL" id="JAFDVH010000012">
    <property type="protein sequence ID" value="KAG7467539.1"/>
    <property type="molecule type" value="Genomic_DNA"/>
</dbReference>
<evidence type="ECO:0000256" key="1">
    <source>
        <dbReference type="SAM" id="MobiDB-lite"/>
    </source>
</evidence>
<dbReference type="PANTHER" id="PTHR22443">
    <property type="entry name" value="NON-SPECIFIC LETHAL 1, ISOFORM M"/>
    <property type="match status" value="1"/>
</dbReference>
<feature type="region of interest" description="Disordered" evidence="1">
    <location>
        <begin position="899"/>
        <end position="947"/>
    </location>
</feature>
<dbReference type="PROSITE" id="PS52052">
    <property type="entry name" value="PEHE"/>
    <property type="match status" value="1"/>
</dbReference>
<dbReference type="GO" id="GO:0044545">
    <property type="term" value="C:NSL complex"/>
    <property type="evidence" value="ECO:0007669"/>
    <property type="project" value="TreeGrafter"/>
</dbReference>
<evidence type="ECO:0000313" key="3">
    <source>
        <dbReference type="EMBL" id="KAG7467539.1"/>
    </source>
</evidence>
<dbReference type="SMART" id="SM01300">
    <property type="entry name" value="PEHE"/>
    <property type="match status" value="1"/>
</dbReference>
<protein>
    <recommendedName>
        <fullName evidence="2">PEHE domain-containing protein</fullName>
    </recommendedName>
</protein>
<keyword evidence="4" id="KW-1185">Reference proteome</keyword>
<feature type="compositionally biased region" description="Polar residues" evidence="1">
    <location>
        <begin position="906"/>
        <end position="947"/>
    </location>
</feature>
<feature type="region of interest" description="Disordered" evidence="1">
    <location>
        <begin position="822"/>
        <end position="848"/>
    </location>
</feature>
<accession>A0A9D3PST5</accession>
<dbReference type="GO" id="GO:0035035">
    <property type="term" value="F:histone acetyltransferase binding"/>
    <property type="evidence" value="ECO:0007669"/>
    <property type="project" value="TreeGrafter"/>
</dbReference>